<evidence type="ECO:0000259" key="3">
    <source>
        <dbReference type="Pfam" id="PF07993"/>
    </source>
</evidence>
<dbReference type="Pfam" id="PF07993">
    <property type="entry name" value="NAD_binding_4"/>
    <property type="match status" value="1"/>
</dbReference>
<dbReference type="Pfam" id="PF00106">
    <property type="entry name" value="adh_short"/>
    <property type="match status" value="1"/>
</dbReference>
<dbReference type="CDD" id="cd05233">
    <property type="entry name" value="SDR_c"/>
    <property type="match status" value="1"/>
</dbReference>
<evidence type="ECO:0000313" key="4">
    <source>
        <dbReference type="EMBL" id="BBH16742.1"/>
    </source>
</evidence>
<dbReference type="Proteomes" id="UP000271573">
    <property type="component" value="Chromosome"/>
</dbReference>
<gene>
    <name evidence="4" type="ORF">Back2_10290</name>
</gene>
<keyword evidence="5" id="KW-1185">Reference proteome</keyword>
<dbReference type="NCBIfam" id="NF005539">
    <property type="entry name" value="PRK07201.1"/>
    <property type="match status" value="1"/>
</dbReference>
<sequence length="672" mass="74274">MSYFVTGATGFIGRRLIHELVDHRDGEIFVLCRQSSLGRMQLLIEEWGSDRVVPIVGDLGSPGLGVDEKWIKAQKGRIDHFFHLAAIYDITADDATNDAMNIQGTRYAMELAGQLGAGVFHQVSSVAAAGDYRGTFTEDMFDEGQPLPSPYHRTKFESEKIVREDSPVPWRIYRPSLVIGDSVTGEMDKVDGPYYLFPMIKRLRDSMPSWIPLVGIDLRDTNVVPVDYVAKAMDHLGHLPKRDGEVFHLVNPEPQPVIDMMNAFCSAAGAPQFATPIDRRFSERGPISKLPNALKPATILSNVVRSSPAQATLDQTVGRLGIPAEALAHVNLTATYDSRKTQKALAGSGIEVPPLDSYVRTLWSYWEEQMDDATTSDKKVRKELKDKYVVITGASSGIGLVTAVKVAQAGGIPVLVARGKDKLDALKRTIEIGGGTAYVFSADLSDYESIDDLARRLNEELPRVDFLINNAGRSIRRSLKLSYDRFHDFERTMQLNYFGAIRLVMGVLPGMSERRSGHIVNVSSIAVLTSTPRFSAYAASKAALDSWSTVASSELAHDRITFTNIHMPLVRTPMIAPTKMYDKFPTISPAQAADMLIEAMVKKPHEINTLSGYAGSLLQRYLPKSAHRVLNVAYQLFPDSAAAKAHVEDEGQAPVHESQREMVVRLFKGLKW</sequence>
<dbReference type="InterPro" id="IPR020904">
    <property type="entry name" value="Sc_DH/Rdtase_CS"/>
</dbReference>
<dbReference type="Gene3D" id="3.40.50.720">
    <property type="entry name" value="NAD(P)-binding Rossmann-like Domain"/>
    <property type="match status" value="2"/>
</dbReference>
<dbReference type="PANTHER" id="PTHR44196">
    <property type="entry name" value="DEHYDROGENASE/REDUCTASE SDR FAMILY MEMBER 7B"/>
    <property type="match status" value="1"/>
</dbReference>
<dbReference type="GO" id="GO:0016491">
    <property type="term" value="F:oxidoreductase activity"/>
    <property type="evidence" value="ECO:0007669"/>
    <property type="project" value="UniProtKB-KW"/>
</dbReference>
<proteinExistence type="inferred from homology"/>
<comment type="similarity">
    <text evidence="1">Belongs to the short-chain dehydrogenases/reductases (SDR) family.</text>
</comment>
<evidence type="ECO:0000256" key="2">
    <source>
        <dbReference type="ARBA" id="ARBA00023002"/>
    </source>
</evidence>
<dbReference type="InterPro" id="IPR002347">
    <property type="entry name" value="SDR_fam"/>
</dbReference>
<dbReference type="InterPro" id="IPR057313">
    <property type="entry name" value="Maqu_2507-like"/>
</dbReference>
<dbReference type="RefSeq" id="WP_125567362.1">
    <property type="nucleotide sequence ID" value="NZ_AP019307.1"/>
</dbReference>
<evidence type="ECO:0000313" key="5">
    <source>
        <dbReference type="Proteomes" id="UP000271573"/>
    </source>
</evidence>
<organism evidence="4 5">
    <name type="scientific">Nocardioides baekrokdamisoli</name>
    <dbReference type="NCBI Taxonomy" id="1804624"/>
    <lineage>
        <taxon>Bacteria</taxon>
        <taxon>Bacillati</taxon>
        <taxon>Actinomycetota</taxon>
        <taxon>Actinomycetes</taxon>
        <taxon>Propionibacteriales</taxon>
        <taxon>Nocardioidaceae</taxon>
        <taxon>Nocardioides</taxon>
    </lineage>
</organism>
<accession>A0A3G9IEN1</accession>
<keyword evidence="2" id="KW-0560">Oxidoreductase</keyword>
<dbReference type="PANTHER" id="PTHR44196:SF1">
    <property type="entry name" value="DEHYDROGENASE_REDUCTASE SDR FAMILY MEMBER 7B"/>
    <property type="match status" value="1"/>
</dbReference>
<dbReference type="EMBL" id="AP019307">
    <property type="protein sequence ID" value="BBH16742.1"/>
    <property type="molecule type" value="Genomic_DNA"/>
</dbReference>
<dbReference type="AlphaFoldDB" id="A0A3G9IEN1"/>
<protein>
    <submittedName>
        <fullName evidence="4">Short chain dehydrogenase</fullName>
    </submittedName>
</protein>
<dbReference type="CDD" id="cd05263">
    <property type="entry name" value="MupV_like_SDR_e"/>
    <property type="match status" value="1"/>
</dbReference>
<dbReference type="OrthoDB" id="9810734at2"/>
<dbReference type="PRINTS" id="PR00080">
    <property type="entry name" value="SDRFAMILY"/>
</dbReference>
<feature type="domain" description="Thioester reductase (TE)" evidence="3">
    <location>
        <begin position="5"/>
        <end position="233"/>
    </location>
</feature>
<reference evidence="4 5" key="1">
    <citation type="submission" date="2018-11" db="EMBL/GenBank/DDBJ databases">
        <title>Complete genome sequence of Nocardioides baekrokdamisoli strain KCTC 39748.</title>
        <authorList>
            <person name="Kang S.W."/>
            <person name="Lee K.C."/>
            <person name="Kim K.K."/>
            <person name="Kim J.S."/>
            <person name="Kim D.S."/>
            <person name="Ko S.H."/>
            <person name="Yang S.H."/>
            <person name="Shin Y.K."/>
            <person name="Lee J.S."/>
        </authorList>
    </citation>
    <scope>NUCLEOTIDE SEQUENCE [LARGE SCALE GENOMIC DNA]</scope>
    <source>
        <strain evidence="4 5">KCTC 39748</strain>
    </source>
</reference>
<dbReference type="SUPFAM" id="SSF51735">
    <property type="entry name" value="NAD(P)-binding Rossmann-fold domains"/>
    <property type="match status" value="2"/>
</dbReference>
<dbReference type="InterPro" id="IPR013120">
    <property type="entry name" value="FAR_NAD-bd"/>
</dbReference>
<dbReference type="PRINTS" id="PR00081">
    <property type="entry name" value="GDHRDH"/>
</dbReference>
<dbReference type="KEGG" id="nbe:Back2_10290"/>
<dbReference type="PROSITE" id="PS00061">
    <property type="entry name" value="ADH_SHORT"/>
    <property type="match status" value="1"/>
</dbReference>
<dbReference type="GO" id="GO:0016020">
    <property type="term" value="C:membrane"/>
    <property type="evidence" value="ECO:0007669"/>
    <property type="project" value="TreeGrafter"/>
</dbReference>
<dbReference type="InterPro" id="IPR036291">
    <property type="entry name" value="NAD(P)-bd_dom_sf"/>
</dbReference>
<evidence type="ECO:0000256" key="1">
    <source>
        <dbReference type="ARBA" id="ARBA00006484"/>
    </source>
</evidence>
<name>A0A3G9IEN1_9ACTN</name>